<dbReference type="WBParaSite" id="TASK_0000757301-mRNA-1">
    <property type="protein sequence ID" value="TASK_0000757301-mRNA-1"/>
    <property type="gene ID" value="TASK_0000757301"/>
</dbReference>
<sequence>MPDQSKELDTVEKEVLEGQSLLHTLATERREINETRLQRRFGKILLRQHSAALIRRSRQVQTEIVDDLAWIDRLLALEGELDEDEGGEGLRNHIIAVKEMFEEDLRHEARREKDMDNMLASEATELARKRDQEWKYQEDARARLLNEVLFMCQDRADSRLQALKQIKSERAEFHEALRREINAAELQRKPPSQKEHISNENCDKVAEIEGVNRRRSHAEAVFEEKLRKEAEKLSVSVDELEKVASGMKSDKAPFTDNRHKTQLW</sequence>
<dbReference type="GO" id="GO:0006915">
    <property type="term" value="P:apoptotic process"/>
    <property type="evidence" value="ECO:0007669"/>
    <property type="project" value="TreeGrafter"/>
</dbReference>
<gene>
    <name evidence="5" type="ORF">TASK_LOCUS7574</name>
</gene>
<dbReference type="OrthoDB" id="6431598at2759"/>
<accession>A0A0R3WAI7</accession>
<keyword evidence="2" id="KW-0963">Cytoplasm</keyword>
<dbReference type="EMBL" id="UYRS01018639">
    <property type="protein sequence ID" value="VDK38630.1"/>
    <property type="molecule type" value="Genomic_DNA"/>
</dbReference>
<comment type="subcellular location">
    <subcellularLocation>
        <location evidence="1">Cytoplasm</location>
        <location evidence="1">Cytoskeleton</location>
    </subcellularLocation>
</comment>
<organism evidence="7">
    <name type="scientific">Taenia asiatica</name>
    <name type="common">Asian tapeworm</name>
    <dbReference type="NCBI Taxonomy" id="60517"/>
    <lineage>
        <taxon>Eukaryota</taxon>
        <taxon>Metazoa</taxon>
        <taxon>Spiralia</taxon>
        <taxon>Lophotrochozoa</taxon>
        <taxon>Platyhelminthes</taxon>
        <taxon>Cestoda</taxon>
        <taxon>Eucestoda</taxon>
        <taxon>Cyclophyllidea</taxon>
        <taxon>Taeniidae</taxon>
        <taxon>Taenia</taxon>
    </lineage>
</organism>
<evidence type="ECO:0000256" key="1">
    <source>
        <dbReference type="ARBA" id="ARBA00004245"/>
    </source>
</evidence>
<reference evidence="7" key="1">
    <citation type="submission" date="2017-02" db="UniProtKB">
        <authorList>
            <consortium name="WormBaseParasite"/>
        </authorList>
    </citation>
    <scope>IDENTIFICATION</scope>
</reference>
<dbReference type="GO" id="GO:0045095">
    <property type="term" value="C:keratin filament"/>
    <property type="evidence" value="ECO:0007669"/>
    <property type="project" value="TreeGrafter"/>
</dbReference>
<keyword evidence="6" id="KW-1185">Reference proteome</keyword>
<evidence type="ECO:0000313" key="6">
    <source>
        <dbReference type="Proteomes" id="UP000282613"/>
    </source>
</evidence>
<dbReference type="AlphaFoldDB" id="A0A0R3WAI7"/>
<evidence type="ECO:0000256" key="2">
    <source>
        <dbReference type="ARBA" id="ARBA00022490"/>
    </source>
</evidence>
<proteinExistence type="predicted"/>
<reference evidence="5 6" key="2">
    <citation type="submission" date="2018-11" db="EMBL/GenBank/DDBJ databases">
        <authorList>
            <consortium name="Pathogen Informatics"/>
        </authorList>
    </citation>
    <scope>NUCLEOTIDE SEQUENCE [LARGE SCALE GENOMIC DNA]</scope>
</reference>
<evidence type="ECO:0000313" key="7">
    <source>
        <dbReference type="WBParaSite" id="TASK_0000757301-mRNA-1"/>
    </source>
</evidence>
<feature type="region of interest" description="Disordered" evidence="4">
    <location>
        <begin position="244"/>
        <end position="264"/>
    </location>
</feature>
<keyword evidence="3" id="KW-0206">Cytoskeleton</keyword>
<feature type="compositionally biased region" description="Basic and acidic residues" evidence="4">
    <location>
        <begin position="248"/>
        <end position="264"/>
    </location>
</feature>
<dbReference type="STRING" id="60517.A0A0R3WAI7"/>
<dbReference type="PANTHER" id="PTHR31183:SF2">
    <property type="entry name" value="TRICHOPLEIN KERATIN FILAMENT-BINDING PROTEIN"/>
    <property type="match status" value="1"/>
</dbReference>
<name>A0A0R3WAI7_TAEAS</name>
<evidence type="ECO:0000256" key="3">
    <source>
        <dbReference type="ARBA" id="ARBA00023212"/>
    </source>
</evidence>
<dbReference type="PANTHER" id="PTHR31183">
    <property type="entry name" value="TRICHOPLEIN KERATIN FILAMENT-BINDING PROTEIN FAMILY MEMBER"/>
    <property type="match status" value="1"/>
</dbReference>
<dbReference type="Proteomes" id="UP000282613">
    <property type="component" value="Unassembled WGS sequence"/>
</dbReference>
<protein>
    <submittedName>
        <fullName evidence="7">Trichoplein keratin filament-binding protein</fullName>
    </submittedName>
</protein>
<evidence type="ECO:0000256" key="4">
    <source>
        <dbReference type="SAM" id="MobiDB-lite"/>
    </source>
</evidence>
<dbReference type="InterPro" id="IPR043596">
    <property type="entry name" value="CFAP53/TCHP"/>
</dbReference>
<evidence type="ECO:0000313" key="5">
    <source>
        <dbReference type="EMBL" id="VDK38630.1"/>
    </source>
</evidence>